<evidence type="ECO:0000256" key="10">
    <source>
        <dbReference type="PROSITE-ProRule" id="PRU00282"/>
    </source>
</evidence>
<comment type="subcellular location">
    <subcellularLocation>
        <location evidence="1">Mitochondrion inner membrane</location>
        <topology evidence="1">Multi-pass membrane protein</topology>
    </subcellularLocation>
</comment>
<gene>
    <name evidence="13" type="ORF">PTSG_08866</name>
</gene>
<keyword evidence="14" id="KW-1185">Reference proteome</keyword>
<protein>
    <submittedName>
        <fullName evidence="13">Uncharacterized protein</fullName>
    </submittedName>
</protein>
<evidence type="ECO:0000256" key="3">
    <source>
        <dbReference type="ARBA" id="ARBA00022448"/>
    </source>
</evidence>
<evidence type="ECO:0000256" key="9">
    <source>
        <dbReference type="ARBA" id="ARBA00023136"/>
    </source>
</evidence>
<evidence type="ECO:0000256" key="1">
    <source>
        <dbReference type="ARBA" id="ARBA00004448"/>
    </source>
</evidence>
<feature type="repeat" description="Solcar" evidence="10">
    <location>
        <begin position="17"/>
        <end position="134"/>
    </location>
</feature>
<dbReference type="Proteomes" id="UP000007799">
    <property type="component" value="Unassembled WGS sequence"/>
</dbReference>
<dbReference type="KEGG" id="sre:PTSG_08866"/>
<dbReference type="PROSITE" id="PS50920">
    <property type="entry name" value="SOLCAR"/>
    <property type="match status" value="2"/>
</dbReference>
<dbReference type="InterPro" id="IPR045315">
    <property type="entry name" value="Mtm1-like"/>
</dbReference>
<keyword evidence="5" id="KW-0677">Repeat</keyword>
<dbReference type="eggNOG" id="KOG0761">
    <property type="taxonomic scope" value="Eukaryota"/>
</dbReference>
<organism evidence="14">
    <name type="scientific">Salpingoeca rosetta (strain ATCC 50818 / BSB-021)</name>
    <dbReference type="NCBI Taxonomy" id="946362"/>
    <lineage>
        <taxon>Eukaryota</taxon>
        <taxon>Choanoflagellata</taxon>
        <taxon>Craspedida</taxon>
        <taxon>Salpingoecidae</taxon>
        <taxon>Salpingoeca</taxon>
    </lineage>
</organism>
<dbReference type="PANTHER" id="PTHR45760">
    <property type="entry name" value="FI19922P1-RELATED"/>
    <property type="match status" value="1"/>
</dbReference>
<dbReference type="OrthoDB" id="1747031at2759"/>
<dbReference type="RefSeq" id="XP_004990252.1">
    <property type="nucleotide sequence ID" value="XM_004990195.1"/>
</dbReference>
<sequence>MPSREANDDQQPQMTSISAHQQMLASCTGAVLTSLTMTPFDVVKNRLQAQNQPQVRNCTTTAMGSAAAQTPVHCPGCGTPHAPRIRFHGTMDAFFKIGRHEGLRSLWRGMTPTLMMSVPGTVVYFSLYDQLRPHLGDSKYSPGACGGISRIFAATVVSPLEMLRTKMQATQNAQYAEAFRAIRATVRADGLQSLYRGLGSTLLRDVPFSAAVAPGHPVLPLHV</sequence>
<evidence type="ECO:0000313" key="14">
    <source>
        <dbReference type="Proteomes" id="UP000007799"/>
    </source>
</evidence>
<keyword evidence="7" id="KW-1133">Transmembrane helix</keyword>
<dbReference type="GO" id="GO:1990542">
    <property type="term" value="P:mitochondrial transmembrane transport"/>
    <property type="evidence" value="ECO:0007669"/>
    <property type="project" value="InterPro"/>
</dbReference>
<keyword evidence="8" id="KW-0496">Mitochondrion</keyword>
<dbReference type="OMA" id="APRIRFH"/>
<evidence type="ECO:0000313" key="13">
    <source>
        <dbReference type="EMBL" id="EGD77776.1"/>
    </source>
</evidence>
<dbReference type="EMBL" id="GL832979">
    <property type="protein sequence ID" value="EGD77776.1"/>
    <property type="molecule type" value="Genomic_DNA"/>
</dbReference>
<reference evidence="13" key="1">
    <citation type="submission" date="2009-08" db="EMBL/GenBank/DDBJ databases">
        <title>Annotation of Salpingoeca rosetta.</title>
        <authorList>
            <consortium name="The Broad Institute Genome Sequencing Platform"/>
            <person name="Russ C."/>
            <person name="Cuomo C."/>
            <person name="Burger G."/>
            <person name="Gray M.W."/>
            <person name="Holland P.W.H."/>
            <person name="King N."/>
            <person name="Lang F.B.F."/>
            <person name="Roger A.J."/>
            <person name="Ruiz-Trillo I."/>
            <person name="Young S.K."/>
            <person name="Zeng Q."/>
            <person name="Gargeya S."/>
            <person name="Alvarado L."/>
            <person name="Berlin A."/>
            <person name="Chapman S.B."/>
            <person name="Chen Z."/>
            <person name="Freedman E."/>
            <person name="Gellesch M."/>
            <person name="Goldberg J."/>
            <person name="Griggs A."/>
            <person name="Gujja S."/>
            <person name="Heilman E."/>
            <person name="Heiman D."/>
            <person name="Howarth C."/>
            <person name="Mehta T."/>
            <person name="Neiman D."/>
            <person name="Pearson M."/>
            <person name="Roberts A."/>
            <person name="Saif S."/>
            <person name="Shea T."/>
            <person name="Shenoy N."/>
            <person name="Sisk P."/>
            <person name="Stolte C."/>
            <person name="Sykes S."/>
            <person name="White J."/>
            <person name="Yandava C."/>
            <person name="Haas B."/>
            <person name="Nusbaum C."/>
            <person name="Birren B."/>
        </authorList>
    </citation>
    <scope>NUCLEOTIDE SEQUENCE [LARGE SCALE GENOMIC DNA]</scope>
    <source>
        <strain evidence="13">ATCC 50818</strain>
    </source>
</reference>
<evidence type="ECO:0000256" key="2">
    <source>
        <dbReference type="ARBA" id="ARBA00006375"/>
    </source>
</evidence>
<evidence type="ECO:0000256" key="4">
    <source>
        <dbReference type="ARBA" id="ARBA00022692"/>
    </source>
</evidence>
<dbReference type="GeneID" id="16070806"/>
<dbReference type="PANTHER" id="PTHR45760:SF2">
    <property type="entry name" value="FI19922P1-RELATED"/>
    <property type="match status" value="1"/>
</dbReference>
<keyword evidence="4 10" id="KW-0812">Transmembrane</keyword>
<comment type="similarity">
    <text evidence="2 11">Belongs to the mitochondrial carrier (TC 2.A.29) family.</text>
</comment>
<feature type="region of interest" description="Disordered" evidence="12">
    <location>
        <begin position="1"/>
        <end position="20"/>
    </location>
</feature>
<dbReference type="AlphaFoldDB" id="F2UKX7"/>
<dbReference type="STRING" id="946362.F2UKX7"/>
<keyword evidence="3 11" id="KW-0813">Transport</keyword>
<dbReference type="Gene3D" id="1.50.40.10">
    <property type="entry name" value="Mitochondrial carrier domain"/>
    <property type="match status" value="1"/>
</dbReference>
<dbReference type="InterPro" id="IPR023395">
    <property type="entry name" value="MCP_dom_sf"/>
</dbReference>
<feature type="repeat" description="Solcar" evidence="10">
    <location>
        <begin position="137"/>
        <end position="222"/>
    </location>
</feature>
<feature type="compositionally biased region" description="Polar residues" evidence="12">
    <location>
        <begin position="9"/>
        <end position="20"/>
    </location>
</feature>
<dbReference type="InParanoid" id="F2UKX7"/>
<accession>F2UKX7</accession>
<dbReference type="PROSITE" id="PS51257">
    <property type="entry name" value="PROKAR_LIPOPROTEIN"/>
    <property type="match status" value="1"/>
</dbReference>
<keyword evidence="6" id="KW-0999">Mitochondrion inner membrane</keyword>
<name>F2UKX7_SALR5</name>
<proteinExistence type="inferred from homology"/>
<dbReference type="SUPFAM" id="SSF103506">
    <property type="entry name" value="Mitochondrial carrier"/>
    <property type="match status" value="1"/>
</dbReference>
<dbReference type="Pfam" id="PF00153">
    <property type="entry name" value="Mito_carr"/>
    <property type="match status" value="2"/>
</dbReference>
<keyword evidence="9 10" id="KW-0472">Membrane</keyword>
<evidence type="ECO:0000256" key="6">
    <source>
        <dbReference type="ARBA" id="ARBA00022792"/>
    </source>
</evidence>
<evidence type="ECO:0000256" key="5">
    <source>
        <dbReference type="ARBA" id="ARBA00022737"/>
    </source>
</evidence>
<evidence type="ECO:0000256" key="8">
    <source>
        <dbReference type="ARBA" id="ARBA00023128"/>
    </source>
</evidence>
<evidence type="ECO:0000256" key="12">
    <source>
        <dbReference type="SAM" id="MobiDB-lite"/>
    </source>
</evidence>
<evidence type="ECO:0000256" key="7">
    <source>
        <dbReference type="ARBA" id="ARBA00022989"/>
    </source>
</evidence>
<dbReference type="InterPro" id="IPR018108">
    <property type="entry name" value="MCP_transmembrane"/>
</dbReference>
<dbReference type="GO" id="GO:0005743">
    <property type="term" value="C:mitochondrial inner membrane"/>
    <property type="evidence" value="ECO:0007669"/>
    <property type="project" value="UniProtKB-SubCell"/>
</dbReference>
<evidence type="ECO:0000256" key="11">
    <source>
        <dbReference type="RuleBase" id="RU000488"/>
    </source>
</evidence>
<dbReference type="FunCoup" id="F2UKX7">
    <property type="interactions" value="970"/>
</dbReference>